<evidence type="ECO:0000256" key="1">
    <source>
        <dbReference type="ARBA" id="ARBA00022801"/>
    </source>
</evidence>
<dbReference type="EMBL" id="JACHHB010000001">
    <property type="protein sequence ID" value="MBB5172194.1"/>
    <property type="molecule type" value="Genomic_DNA"/>
</dbReference>
<sequence>MSGYPKIGLALGSGGSRGFAHIGVLKVLEEEGIPVDFIAGSSMGALVGSLYGAGYSPSILEKMAFQFRRKYFMDFTVPKMGLIKGEKARTFTKMLVRGKNIEDLPRKMAIVATNLRNGKRTVFREGDIAEAVRASIAIPGIFVPHQIDGELYVDGGVIDRVPVSVVRDMGAAYTIGVDVSYFDTDPEILSIYDVIMQSMDIMERELVSDRHIAADCMIQPLVSHFKSTSFQHVHEIIRQGEQAMRDQLPLVKNQLETWKEKQDGNEQA</sequence>
<dbReference type="PANTHER" id="PTHR14226">
    <property type="entry name" value="NEUROPATHY TARGET ESTERASE/SWISS CHEESE D.MELANOGASTER"/>
    <property type="match status" value="1"/>
</dbReference>
<evidence type="ECO:0000313" key="6">
    <source>
        <dbReference type="EMBL" id="MBB5172194.1"/>
    </source>
</evidence>
<comment type="caution">
    <text evidence="4">Lacks conserved residue(s) required for the propagation of feature annotation.</text>
</comment>
<dbReference type="Proteomes" id="UP000551878">
    <property type="component" value="Unassembled WGS sequence"/>
</dbReference>
<name>A0A840QLE7_9BACI</name>
<organism evidence="6 7">
    <name type="scientific">Texcoconibacillus texcoconensis</name>
    <dbReference type="NCBI Taxonomy" id="1095777"/>
    <lineage>
        <taxon>Bacteria</taxon>
        <taxon>Bacillati</taxon>
        <taxon>Bacillota</taxon>
        <taxon>Bacilli</taxon>
        <taxon>Bacillales</taxon>
        <taxon>Bacillaceae</taxon>
        <taxon>Texcoconibacillus</taxon>
    </lineage>
</organism>
<evidence type="ECO:0000256" key="2">
    <source>
        <dbReference type="ARBA" id="ARBA00022963"/>
    </source>
</evidence>
<keyword evidence="3 4" id="KW-0443">Lipid metabolism</keyword>
<protein>
    <submittedName>
        <fullName evidence="6">NTE family protein</fullName>
    </submittedName>
</protein>
<dbReference type="RefSeq" id="WP_184662664.1">
    <property type="nucleotide sequence ID" value="NZ_JACHHB010000001.1"/>
</dbReference>
<accession>A0A840QLE7</accession>
<dbReference type="SUPFAM" id="SSF52151">
    <property type="entry name" value="FabD/lysophospholipase-like"/>
    <property type="match status" value="1"/>
</dbReference>
<dbReference type="Pfam" id="PF01734">
    <property type="entry name" value="Patatin"/>
    <property type="match status" value="1"/>
</dbReference>
<keyword evidence="7" id="KW-1185">Reference proteome</keyword>
<feature type="domain" description="PNPLA" evidence="5">
    <location>
        <begin position="9"/>
        <end position="167"/>
    </location>
</feature>
<evidence type="ECO:0000256" key="3">
    <source>
        <dbReference type="ARBA" id="ARBA00023098"/>
    </source>
</evidence>
<gene>
    <name evidence="6" type="ORF">HNQ41_000334</name>
</gene>
<reference evidence="6 7" key="1">
    <citation type="submission" date="2020-08" db="EMBL/GenBank/DDBJ databases">
        <title>Genomic Encyclopedia of Type Strains, Phase IV (KMG-IV): sequencing the most valuable type-strain genomes for metagenomic binning, comparative biology and taxonomic classification.</title>
        <authorList>
            <person name="Goeker M."/>
        </authorList>
    </citation>
    <scope>NUCLEOTIDE SEQUENCE [LARGE SCALE GENOMIC DNA]</scope>
    <source>
        <strain evidence="6 7">DSM 24696</strain>
    </source>
</reference>
<proteinExistence type="predicted"/>
<evidence type="ECO:0000313" key="7">
    <source>
        <dbReference type="Proteomes" id="UP000551878"/>
    </source>
</evidence>
<dbReference type="AlphaFoldDB" id="A0A840QLE7"/>
<dbReference type="GO" id="GO:0016787">
    <property type="term" value="F:hydrolase activity"/>
    <property type="evidence" value="ECO:0007669"/>
    <property type="project" value="UniProtKB-UniRule"/>
</dbReference>
<evidence type="ECO:0000259" key="5">
    <source>
        <dbReference type="PROSITE" id="PS51635"/>
    </source>
</evidence>
<keyword evidence="2 4" id="KW-0442">Lipid degradation</keyword>
<feature type="short sequence motif" description="DGA/G" evidence="4">
    <location>
        <begin position="154"/>
        <end position="156"/>
    </location>
</feature>
<feature type="active site" description="Proton acceptor" evidence="4">
    <location>
        <position position="154"/>
    </location>
</feature>
<dbReference type="Gene3D" id="3.40.1090.10">
    <property type="entry name" value="Cytosolic phospholipase A2 catalytic domain"/>
    <property type="match status" value="2"/>
</dbReference>
<feature type="short sequence motif" description="GXSXG" evidence="4">
    <location>
        <begin position="40"/>
        <end position="44"/>
    </location>
</feature>
<keyword evidence="1 4" id="KW-0378">Hydrolase</keyword>
<dbReference type="PANTHER" id="PTHR14226:SF76">
    <property type="entry name" value="NTE FAMILY PROTEIN RSSA"/>
    <property type="match status" value="1"/>
</dbReference>
<dbReference type="GO" id="GO:0016042">
    <property type="term" value="P:lipid catabolic process"/>
    <property type="evidence" value="ECO:0007669"/>
    <property type="project" value="UniProtKB-UniRule"/>
</dbReference>
<dbReference type="InterPro" id="IPR002641">
    <property type="entry name" value="PNPLA_dom"/>
</dbReference>
<dbReference type="InterPro" id="IPR016035">
    <property type="entry name" value="Acyl_Trfase/lysoPLipase"/>
</dbReference>
<feature type="active site" description="Nucleophile" evidence="4">
    <location>
        <position position="42"/>
    </location>
</feature>
<evidence type="ECO:0000256" key="4">
    <source>
        <dbReference type="PROSITE-ProRule" id="PRU01161"/>
    </source>
</evidence>
<comment type="caution">
    <text evidence="6">The sequence shown here is derived from an EMBL/GenBank/DDBJ whole genome shotgun (WGS) entry which is preliminary data.</text>
</comment>
<dbReference type="InterPro" id="IPR050301">
    <property type="entry name" value="NTE"/>
</dbReference>
<dbReference type="PROSITE" id="PS51635">
    <property type="entry name" value="PNPLA"/>
    <property type="match status" value="1"/>
</dbReference>